<keyword evidence="4" id="KW-1185">Reference proteome</keyword>
<evidence type="ECO:0000313" key="4">
    <source>
        <dbReference type="Proteomes" id="UP000770661"/>
    </source>
</evidence>
<sequence length="305" mass="34263">MVDAPTPYHVVEGGSRKRGDLLTDSLGFQYVKKRVTSVSTSWICSDHTKKNRCFSSVSQQGNTFTRGPKEHNHGGNPGAQLRAQAISLVKAAAREDIYKSSGKIVTDTLLTLATDEVQLPKVSNLQRTANRARQQLRPKHPTDLEFEIATAHIPSDFLQRDIHHEGHRHLIFASPLQLSFLSKSKIWFTDGTFKVVREPFVQLVSIHSYIKSGDCTKQVQLLFVVMSQRKTTDYTAILGAIMELLPSNIMVEEIVVDFERALWSALHKSLPDVPVFGCWFHWAQAVYNRVKEYGTLSICSPTSCP</sequence>
<evidence type="ECO:0000259" key="2">
    <source>
        <dbReference type="Pfam" id="PF10551"/>
    </source>
</evidence>
<evidence type="ECO:0000313" key="3">
    <source>
        <dbReference type="EMBL" id="KAG0712102.1"/>
    </source>
</evidence>
<gene>
    <name evidence="3" type="ORF">GWK47_019214</name>
</gene>
<name>A0A8J4XQE0_CHIOP</name>
<dbReference type="Proteomes" id="UP000770661">
    <property type="component" value="Unassembled WGS sequence"/>
</dbReference>
<feature type="domain" description="MULE transposase" evidence="2">
    <location>
        <begin position="187"/>
        <end position="283"/>
    </location>
</feature>
<dbReference type="AlphaFoldDB" id="A0A8J4XQE0"/>
<proteinExistence type="predicted"/>
<reference evidence="3" key="1">
    <citation type="submission" date="2020-07" db="EMBL/GenBank/DDBJ databases">
        <title>The High-quality genome of the commercially important snow crab, Chionoecetes opilio.</title>
        <authorList>
            <person name="Jeong J.-H."/>
            <person name="Ryu S."/>
        </authorList>
    </citation>
    <scope>NUCLEOTIDE SEQUENCE</scope>
    <source>
        <strain evidence="3">MADBK_172401_WGS</strain>
        <tissue evidence="3">Digestive gland</tissue>
    </source>
</reference>
<dbReference type="PANTHER" id="PTHR20956:SF12">
    <property type="entry name" value="FLYWCH-TYPE DOMAIN-CONTAINING PROTEIN"/>
    <property type="match status" value="1"/>
</dbReference>
<accession>A0A8J4XQE0</accession>
<dbReference type="PANTHER" id="PTHR20956">
    <property type="entry name" value="HEH2P"/>
    <property type="match status" value="1"/>
</dbReference>
<dbReference type="Pfam" id="PF10551">
    <property type="entry name" value="MULE"/>
    <property type="match status" value="1"/>
</dbReference>
<feature type="region of interest" description="Disordered" evidence="1">
    <location>
        <begin position="59"/>
        <end position="78"/>
    </location>
</feature>
<dbReference type="OrthoDB" id="90756at2759"/>
<dbReference type="EMBL" id="JACEEZ010022714">
    <property type="protein sequence ID" value="KAG0712102.1"/>
    <property type="molecule type" value="Genomic_DNA"/>
</dbReference>
<dbReference type="InterPro" id="IPR018289">
    <property type="entry name" value="MULE_transposase_dom"/>
</dbReference>
<dbReference type="Gene3D" id="2.20.25.240">
    <property type="match status" value="1"/>
</dbReference>
<comment type="caution">
    <text evidence="3">The sequence shown here is derived from an EMBL/GenBank/DDBJ whole genome shotgun (WGS) entry which is preliminary data.</text>
</comment>
<protein>
    <recommendedName>
        <fullName evidence="2">MULE transposase domain-containing protein</fullName>
    </recommendedName>
</protein>
<organism evidence="3 4">
    <name type="scientific">Chionoecetes opilio</name>
    <name type="common">Atlantic snow crab</name>
    <name type="synonym">Cancer opilio</name>
    <dbReference type="NCBI Taxonomy" id="41210"/>
    <lineage>
        <taxon>Eukaryota</taxon>
        <taxon>Metazoa</taxon>
        <taxon>Ecdysozoa</taxon>
        <taxon>Arthropoda</taxon>
        <taxon>Crustacea</taxon>
        <taxon>Multicrustacea</taxon>
        <taxon>Malacostraca</taxon>
        <taxon>Eumalacostraca</taxon>
        <taxon>Eucarida</taxon>
        <taxon>Decapoda</taxon>
        <taxon>Pleocyemata</taxon>
        <taxon>Brachyura</taxon>
        <taxon>Eubrachyura</taxon>
        <taxon>Majoidea</taxon>
        <taxon>Majidae</taxon>
        <taxon>Chionoecetes</taxon>
    </lineage>
</organism>
<evidence type="ECO:0000256" key="1">
    <source>
        <dbReference type="SAM" id="MobiDB-lite"/>
    </source>
</evidence>